<dbReference type="OrthoDB" id="965952at2"/>
<evidence type="ECO:0000313" key="1">
    <source>
        <dbReference type="EMBL" id="SFQ50071.1"/>
    </source>
</evidence>
<keyword evidence="2" id="KW-1185">Reference proteome</keyword>
<dbReference type="RefSeq" id="WP_092019799.1">
    <property type="nucleotide sequence ID" value="NZ_FOXH01000023.1"/>
</dbReference>
<dbReference type="AlphaFoldDB" id="A0A1I5Z0V5"/>
<reference evidence="1 2" key="1">
    <citation type="submission" date="2016-10" db="EMBL/GenBank/DDBJ databases">
        <authorList>
            <person name="de Groot N.N."/>
        </authorList>
    </citation>
    <scope>NUCLEOTIDE SEQUENCE [LARGE SCALE GENOMIC DNA]</scope>
    <source>
        <strain evidence="2">E92,LMG 26720,CCM 7988</strain>
    </source>
</reference>
<dbReference type="EMBL" id="FOXH01000023">
    <property type="protein sequence ID" value="SFQ50071.1"/>
    <property type="molecule type" value="Genomic_DNA"/>
</dbReference>
<protein>
    <submittedName>
        <fullName evidence="1">Uncharacterized protein</fullName>
    </submittedName>
</protein>
<gene>
    <name evidence="1" type="ORF">SAMN04515674_12334</name>
</gene>
<proteinExistence type="predicted"/>
<accession>A0A1I5Z0V5</accession>
<dbReference type="Proteomes" id="UP000199306">
    <property type="component" value="Unassembled WGS sequence"/>
</dbReference>
<name>A0A1I5Z0V5_9BACT</name>
<sequence>MIIVDYILLVKHFKGGTSAEEESSLQDWLSKSEINRKRYEKLKISWNSENNPSKEVLKSHNKAWSNLFKKIVEDDKDE</sequence>
<organism evidence="1 2">
    <name type="scientific">Pseudarcicella hirudinis</name>
    <dbReference type="NCBI Taxonomy" id="1079859"/>
    <lineage>
        <taxon>Bacteria</taxon>
        <taxon>Pseudomonadati</taxon>
        <taxon>Bacteroidota</taxon>
        <taxon>Cytophagia</taxon>
        <taxon>Cytophagales</taxon>
        <taxon>Flectobacillaceae</taxon>
        <taxon>Pseudarcicella</taxon>
    </lineage>
</organism>
<evidence type="ECO:0000313" key="2">
    <source>
        <dbReference type="Proteomes" id="UP000199306"/>
    </source>
</evidence>